<keyword evidence="5" id="KW-1185">Reference proteome</keyword>
<evidence type="ECO:0000313" key="5">
    <source>
        <dbReference type="Proteomes" id="UP000602260"/>
    </source>
</evidence>
<keyword evidence="4" id="KW-0378">Hydrolase</keyword>
<evidence type="ECO:0000259" key="3">
    <source>
        <dbReference type="Pfam" id="PF07833"/>
    </source>
</evidence>
<dbReference type="Pfam" id="PF07833">
    <property type="entry name" value="Cu_amine_oxidN1"/>
    <property type="match status" value="1"/>
</dbReference>
<feature type="signal peptide" evidence="1">
    <location>
        <begin position="1"/>
        <end position="24"/>
    </location>
</feature>
<comment type="caution">
    <text evidence="4">The sequence shown here is derived from an EMBL/GenBank/DDBJ whole genome shotgun (WGS) entry which is preliminary data.</text>
</comment>
<keyword evidence="1" id="KW-0732">Signal</keyword>
<name>A0A8J6J2M7_9FIRM</name>
<dbReference type="GO" id="GO:0016787">
    <property type="term" value="F:hydrolase activity"/>
    <property type="evidence" value="ECO:0007669"/>
    <property type="project" value="UniProtKB-KW"/>
</dbReference>
<sequence>MDRRWKRCAAALLAALALTIPAHAAQIEVDGQTLSASDAWVEEGTSYVTLRAFSTLTGRTLTWTGEEARLAGAGLTLEAVPGALYVTANGRALYVPGGVRAEHGVTVLPLSVVASAAGAELTWDGESAAARLKLAGAVPPQASYDETDLYWLSRIISAESRGEPLLGQIAVGNVVLNRVNSGQFPNTVKEVVFDRKYGVQFEPVSNGTIYDRPTDSAMLAAKLCLEGAAPVGDSLYFYAPALSAGTWISTSRAYYGTIGCHKFYG</sequence>
<dbReference type="InterPro" id="IPR042047">
    <property type="entry name" value="SleB_dom1"/>
</dbReference>
<dbReference type="Pfam" id="PF07486">
    <property type="entry name" value="Hydrolase_2"/>
    <property type="match status" value="1"/>
</dbReference>
<dbReference type="Gene3D" id="1.10.10.2520">
    <property type="entry name" value="Cell wall hydrolase SleB, domain 1"/>
    <property type="match status" value="1"/>
</dbReference>
<protein>
    <submittedName>
        <fullName evidence="4">Cell wall hydrolase</fullName>
    </submittedName>
</protein>
<dbReference type="InterPro" id="IPR012854">
    <property type="entry name" value="Cu_amine_oxidase-like_N"/>
</dbReference>
<organism evidence="4 5">
    <name type="scientific">Flintibacter faecis</name>
    <dbReference type="NCBI Taxonomy" id="2763047"/>
    <lineage>
        <taxon>Bacteria</taxon>
        <taxon>Bacillati</taxon>
        <taxon>Bacillota</taxon>
        <taxon>Clostridia</taxon>
        <taxon>Eubacteriales</taxon>
        <taxon>Flintibacter</taxon>
    </lineage>
</organism>
<dbReference type="SUPFAM" id="SSF55383">
    <property type="entry name" value="Copper amine oxidase, domain N"/>
    <property type="match status" value="1"/>
</dbReference>
<feature type="chain" id="PRO_5035313842" evidence="1">
    <location>
        <begin position="25"/>
        <end position="265"/>
    </location>
</feature>
<dbReference type="InterPro" id="IPR036582">
    <property type="entry name" value="Mao_N_sf"/>
</dbReference>
<proteinExistence type="predicted"/>
<evidence type="ECO:0000256" key="1">
    <source>
        <dbReference type="SAM" id="SignalP"/>
    </source>
</evidence>
<dbReference type="InterPro" id="IPR011105">
    <property type="entry name" value="Cell_wall_hydrolase_SleB"/>
</dbReference>
<dbReference type="Gene3D" id="6.20.240.60">
    <property type="match status" value="1"/>
</dbReference>
<gene>
    <name evidence="4" type="ORF">H8S55_00680</name>
</gene>
<evidence type="ECO:0000313" key="4">
    <source>
        <dbReference type="EMBL" id="MBC5715857.1"/>
    </source>
</evidence>
<dbReference type="AlphaFoldDB" id="A0A8J6J2M7"/>
<feature type="domain" description="Copper amine oxidase-like N-terminal" evidence="3">
    <location>
        <begin position="29"/>
        <end position="127"/>
    </location>
</feature>
<dbReference type="RefSeq" id="WP_186877390.1">
    <property type="nucleotide sequence ID" value="NZ_JACOPN010000001.1"/>
</dbReference>
<dbReference type="EMBL" id="JACOPN010000001">
    <property type="protein sequence ID" value="MBC5715857.1"/>
    <property type="molecule type" value="Genomic_DNA"/>
</dbReference>
<accession>A0A8J6J2M7</accession>
<dbReference type="Proteomes" id="UP000602260">
    <property type="component" value="Unassembled WGS sequence"/>
</dbReference>
<feature type="domain" description="Cell wall hydrolase SleB" evidence="2">
    <location>
        <begin position="162"/>
        <end position="264"/>
    </location>
</feature>
<reference evidence="4" key="1">
    <citation type="submission" date="2020-08" db="EMBL/GenBank/DDBJ databases">
        <title>Genome public.</title>
        <authorList>
            <person name="Liu C."/>
            <person name="Sun Q."/>
        </authorList>
    </citation>
    <scope>NUCLEOTIDE SEQUENCE</scope>
    <source>
        <strain evidence="4">BX5</strain>
    </source>
</reference>
<evidence type="ECO:0000259" key="2">
    <source>
        <dbReference type="Pfam" id="PF07486"/>
    </source>
</evidence>